<accession>A0AAF1KLJ3</accession>
<name>A0AAF1KLJ3_9PROT</name>
<sequence>MADLHRIMGKRRRRADRQGFLQGYDRSLLAVVPTPLRRLAGVWLLGLCLGLPALVAVFR</sequence>
<evidence type="ECO:0000256" key="1">
    <source>
        <dbReference type="SAM" id="Phobius"/>
    </source>
</evidence>
<protein>
    <submittedName>
        <fullName evidence="2">Uncharacterized protein</fullName>
    </submittedName>
</protein>
<keyword evidence="1" id="KW-0472">Membrane</keyword>
<gene>
    <name evidence="2" type="ORF">GXW79_06770</name>
</gene>
<reference evidence="2" key="2">
    <citation type="journal article" date="2021" name="Syst. Appl. Microbiol.">
        <title>Roseomonas hellenica sp. nov., isolated from roots of wild-growing Alkanna tinctoria.</title>
        <authorList>
            <person name="Rat A."/>
            <person name="Naranjo H.D."/>
            <person name="Lebbe L."/>
            <person name="Cnockaert M."/>
            <person name="Krigas N."/>
            <person name="Grigoriadou K."/>
            <person name="Maloupa E."/>
            <person name="Willems A."/>
        </authorList>
    </citation>
    <scope>NUCLEOTIDE SEQUENCE</scope>
    <source>
        <strain evidence="2">LMG 28251</strain>
    </source>
</reference>
<comment type="caution">
    <text evidence="2">The sequence shown here is derived from an EMBL/GenBank/DDBJ whole genome shotgun (WGS) entry which is preliminary data.</text>
</comment>
<evidence type="ECO:0000313" key="2">
    <source>
        <dbReference type="EMBL" id="MBR0654776.1"/>
    </source>
</evidence>
<keyword evidence="3" id="KW-1185">Reference proteome</keyword>
<dbReference type="RefSeq" id="WP_211873589.1">
    <property type="nucleotide sequence ID" value="NZ_JAAEDH010000005.1"/>
</dbReference>
<dbReference type="EMBL" id="JAAEDH010000005">
    <property type="protein sequence ID" value="MBR0654776.1"/>
    <property type="molecule type" value="Genomic_DNA"/>
</dbReference>
<proteinExistence type="predicted"/>
<reference evidence="2" key="1">
    <citation type="submission" date="2020-01" db="EMBL/GenBank/DDBJ databases">
        <authorList>
            <person name="Rat A."/>
        </authorList>
    </citation>
    <scope>NUCLEOTIDE SEQUENCE</scope>
    <source>
        <strain evidence="2">LMG 28251</strain>
    </source>
</reference>
<keyword evidence="1" id="KW-1133">Transmembrane helix</keyword>
<organism evidence="2 3">
    <name type="scientific">Plastoroseomonas arctica</name>
    <dbReference type="NCBI Taxonomy" id="1509237"/>
    <lineage>
        <taxon>Bacteria</taxon>
        <taxon>Pseudomonadati</taxon>
        <taxon>Pseudomonadota</taxon>
        <taxon>Alphaproteobacteria</taxon>
        <taxon>Acetobacterales</taxon>
        <taxon>Acetobacteraceae</taxon>
        <taxon>Plastoroseomonas</taxon>
    </lineage>
</organism>
<dbReference type="AlphaFoldDB" id="A0AAF1KLJ3"/>
<keyword evidence="1" id="KW-0812">Transmembrane</keyword>
<evidence type="ECO:0000313" key="3">
    <source>
        <dbReference type="Proteomes" id="UP001196068"/>
    </source>
</evidence>
<feature type="transmembrane region" description="Helical" evidence="1">
    <location>
        <begin position="40"/>
        <end position="58"/>
    </location>
</feature>
<dbReference type="Proteomes" id="UP001196068">
    <property type="component" value="Unassembled WGS sequence"/>
</dbReference>